<comment type="caution">
    <text evidence="2">The sequence shown here is derived from an EMBL/GenBank/DDBJ whole genome shotgun (WGS) entry which is preliminary data.</text>
</comment>
<dbReference type="EMBL" id="CAJOBA010111625">
    <property type="protein sequence ID" value="CAF4555112.1"/>
    <property type="molecule type" value="Genomic_DNA"/>
</dbReference>
<dbReference type="Proteomes" id="UP000682733">
    <property type="component" value="Unassembled WGS sequence"/>
</dbReference>
<reference evidence="2" key="1">
    <citation type="submission" date="2021-02" db="EMBL/GenBank/DDBJ databases">
        <authorList>
            <person name="Nowell W R."/>
        </authorList>
    </citation>
    <scope>NUCLEOTIDE SEQUENCE</scope>
</reference>
<organism evidence="2 3">
    <name type="scientific">Didymodactylos carnosus</name>
    <dbReference type="NCBI Taxonomy" id="1234261"/>
    <lineage>
        <taxon>Eukaryota</taxon>
        <taxon>Metazoa</taxon>
        <taxon>Spiralia</taxon>
        <taxon>Gnathifera</taxon>
        <taxon>Rotifera</taxon>
        <taxon>Eurotatoria</taxon>
        <taxon>Bdelloidea</taxon>
        <taxon>Philodinida</taxon>
        <taxon>Philodinidae</taxon>
        <taxon>Didymodactylos</taxon>
    </lineage>
</organism>
<dbReference type="AlphaFoldDB" id="A0A8S2YG59"/>
<sequence>SNKHLKIDDDGPNELSSINPLSPSST</sequence>
<name>A0A8S2YG59_9BILA</name>
<feature type="non-terminal residue" evidence="2">
    <location>
        <position position="26"/>
    </location>
</feature>
<gene>
    <name evidence="2" type="ORF">TMI583_LOCUS49767</name>
</gene>
<evidence type="ECO:0000313" key="2">
    <source>
        <dbReference type="EMBL" id="CAF4555112.1"/>
    </source>
</evidence>
<feature type="non-terminal residue" evidence="2">
    <location>
        <position position="1"/>
    </location>
</feature>
<proteinExistence type="predicted"/>
<protein>
    <submittedName>
        <fullName evidence="2">Uncharacterized protein</fullName>
    </submittedName>
</protein>
<evidence type="ECO:0000256" key="1">
    <source>
        <dbReference type="SAM" id="MobiDB-lite"/>
    </source>
</evidence>
<feature type="region of interest" description="Disordered" evidence="1">
    <location>
        <begin position="1"/>
        <end position="26"/>
    </location>
</feature>
<accession>A0A8S2YG59</accession>
<evidence type="ECO:0000313" key="3">
    <source>
        <dbReference type="Proteomes" id="UP000682733"/>
    </source>
</evidence>
<feature type="compositionally biased region" description="Polar residues" evidence="1">
    <location>
        <begin position="14"/>
        <end position="26"/>
    </location>
</feature>